<feature type="domain" description="DUF3870" evidence="1">
    <location>
        <begin position="5"/>
        <end position="97"/>
    </location>
</feature>
<name>A0AAX2JEG5_9FUSO</name>
<dbReference type="AlphaFoldDB" id="A0AAX2JEG5"/>
<dbReference type="RefSeq" id="WP_005980894.1">
    <property type="nucleotide sequence ID" value="NZ_BAABXY010000001.1"/>
</dbReference>
<reference evidence="2 3" key="1">
    <citation type="submission" date="2018-06" db="EMBL/GenBank/DDBJ databases">
        <authorList>
            <consortium name="Pathogen Informatics"/>
            <person name="Doyle S."/>
        </authorList>
    </citation>
    <scope>NUCLEOTIDE SEQUENCE [LARGE SCALE GENOMIC DNA]</scope>
    <source>
        <strain evidence="2 3">NCTC12112</strain>
    </source>
</reference>
<evidence type="ECO:0000313" key="2">
    <source>
        <dbReference type="EMBL" id="SQJ11049.1"/>
    </source>
</evidence>
<protein>
    <recommendedName>
        <fullName evidence="1">DUF3870 domain-containing protein</fullName>
    </recommendedName>
</protein>
<dbReference type="InterPro" id="IPR024617">
    <property type="entry name" value="DUF3870"/>
</dbReference>
<dbReference type="EMBL" id="LS483487">
    <property type="protein sequence ID" value="SQJ11049.1"/>
    <property type="molecule type" value="Genomic_DNA"/>
</dbReference>
<accession>A0AAX2JEG5</accession>
<dbReference type="Pfam" id="PF12986">
    <property type="entry name" value="DUF3870"/>
    <property type="match status" value="1"/>
</dbReference>
<sequence>MDKKYIVGNAKTNLDNPITKNYNKFFLAFIVSDKDDIILETEMSSILKITNSFVREIFVGKNFIKDQDKIIAEVERTYLGSSQKSIIVAYKDAIKKYIKSKN</sequence>
<dbReference type="KEGG" id="ful:C4N20_03295"/>
<proteinExistence type="predicted"/>
<dbReference type="GeneID" id="78453820"/>
<gene>
    <name evidence="2" type="ORF">NCTC12112_02542</name>
</gene>
<evidence type="ECO:0000259" key="1">
    <source>
        <dbReference type="Pfam" id="PF12986"/>
    </source>
</evidence>
<evidence type="ECO:0000313" key="3">
    <source>
        <dbReference type="Proteomes" id="UP000249008"/>
    </source>
</evidence>
<dbReference type="Proteomes" id="UP000249008">
    <property type="component" value="Chromosome 1"/>
</dbReference>
<organism evidence="2 3">
    <name type="scientific">Fusobacterium ulcerans</name>
    <dbReference type="NCBI Taxonomy" id="861"/>
    <lineage>
        <taxon>Bacteria</taxon>
        <taxon>Fusobacteriati</taxon>
        <taxon>Fusobacteriota</taxon>
        <taxon>Fusobacteriia</taxon>
        <taxon>Fusobacteriales</taxon>
        <taxon>Fusobacteriaceae</taxon>
        <taxon>Fusobacterium</taxon>
    </lineage>
</organism>